<dbReference type="AlphaFoldDB" id="A0A8J4XSE7"/>
<evidence type="ECO:0000256" key="1">
    <source>
        <dbReference type="SAM" id="MobiDB-lite"/>
    </source>
</evidence>
<organism evidence="2 3">
    <name type="scientific">Chionoecetes opilio</name>
    <name type="common">Atlantic snow crab</name>
    <name type="synonym">Cancer opilio</name>
    <dbReference type="NCBI Taxonomy" id="41210"/>
    <lineage>
        <taxon>Eukaryota</taxon>
        <taxon>Metazoa</taxon>
        <taxon>Ecdysozoa</taxon>
        <taxon>Arthropoda</taxon>
        <taxon>Crustacea</taxon>
        <taxon>Multicrustacea</taxon>
        <taxon>Malacostraca</taxon>
        <taxon>Eumalacostraca</taxon>
        <taxon>Eucarida</taxon>
        <taxon>Decapoda</taxon>
        <taxon>Pleocyemata</taxon>
        <taxon>Brachyura</taxon>
        <taxon>Eubrachyura</taxon>
        <taxon>Majoidea</taxon>
        <taxon>Majidae</taxon>
        <taxon>Chionoecetes</taxon>
    </lineage>
</organism>
<reference evidence="2" key="1">
    <citation type="submission" date="2020-07" db="EMBL/GenBank/DDBJ databases">
        <title>The High-quality genome of the commercially important snow crab, Chionoecetes opilio.</title>
        <authorList>
            <person name="Jeong J.-H."/>
            <person name="Ryu S."/>
        </authorList>
    </citation>
    <scope>NUCLEOTIDE SEQUENCE</scope>
    <source>
        <strain evidence="2">MADBK_172401_WGS</strain>
        <tissue evidence="2">Digestive gland</tissue>
    </source>
</reference>
<name>A0A8J4XSE7_CHIOP</name>
<protein>
    <recommendedName>
        <fullName evidence="4">BZIP domain-containing protein</fullName>
    </recommendedName>
</protein>
<keyword evidence="3" id="KW-1185">Reference proteome</keyword>
<sequence length="284" mass="32236">MYYTDDTAMYMDILPFDDNKPQLVESTKLPLPEPLDPWLVDQAEFSDIRFPATNTPSSSTLFGRLSPSMEEFANSLLPNEVNLPLIDEAFDVDVALDSLKNDDSLGDAFGSLALETPNQHQHHQQHPAEATSRRRSKRLSSKATCMASYDEPAEPHTFAGQGLPPYPGQDFSLPVDQCPVYDASGDVSDEGARVRRKRRPRVSYSTLTEDQKYHRIRDLNNEASRLYRERTRGQLTGLQGQESIEVERNRVLRAKEEGLERLRDEIKAFTFNFFREHVGSNGVQ</sequence>
<gene>
    <name evidence="2" type="ORF">GWK47_019387</name>
</gene>
<evidence type="ECO:0000313" key="2">
    <source>
        <dbReference type="EMBL" id="KAG0712002.1"/>
    </source>
</evidence>
<proteinExistence type="predicted"/>
<dbReference type="Proteomes" id="UP000770661">
    <property type="component" value="Unassembled WGS sequence"/>
</dbReference>
<evidence type="ECO:0008006" key="4">
    <source>
        <dbReference type="Google" id="ProtNLM"/>
    </source>
</evidence>
<comment type="caution">
    <text evidence="2">The sequence shown here is derived from an EMBL/GenBank/DDBJ whole genome shotgun (WGS) entry which is preliminary data.</text>
</comment>
<dbReference type="EMBL" id="JACEEZ010022792">
    <property type="protein sequence ID" value="KAG0712002.1"/>
    <property type="molecule type" value="Genomic_DNA"/>
</dbReference>
<accession>A0A8J4XSE7</accession>
<feature type="region of interest" description="Disordered" evidence="1">
    <location>
        <begin position="117"/>
        <end position="146"/>
    </location>
</feature>
<evidence type="ECO:0000313" key="3">
    <source>
        <dbReference type="Proteomes" id="UP000770661"/>
    </source>
</evidence>
<dbReference type="OrthoDB" id="6349870at2759"/>